<comment type="caution">
    <text evidence="1">The sequence shown here is derived from an EMBL/GenBank/DDBJ whole genome shotgun (WGS) entry which is preliminary data.</text>
</comment>
<accession>A0ABQ1VXA0</accession>
<keyword evidence="2" id="KW-1185">Reference proteome</keyword>
<evidence type="ECO:0008006" key="3">
    <source>
        <dbReference type="Google" id="ProtNLM"/>
    </source>
</evidence>
<dbReference type="Gene3D" id="3.40.50.2000">
    <property type="entry name" value="Glycogen Phosphorylase B"/>
    <property type="match status" value="1"/>
</dbReference>
<name>A0ABQ1VXA0_9BACL</name>
<dbReference type="EMBL" id="BMIW01000016">
    <property type="protein sequence ID" value="GGG02107.1"/>
    <property type="molecule type" value="Genomic_DNA"/>
</dbReference>
<evidence type="ECO:0000313" key="2">
    <source>
        <dbReference type="Proteomes" id="UP000608420"/>
    </source>
</evidence>
<protein>
    <recommendedName>
        <fullName evidence="3">UDP-glucuronosyltransferase</fullName>
    </recommendedName>
</protein>
<evidence type="ECO:0000313" key="1">
    <source>
        <dbReference type="EMBL" id="GGG02107.1"/>
    </source>
</evidence>
<proteinExistence type="predicted"/>
<gene>
    <name evidence="1" type="ORF">GCM10010913_24870</name>
</gene>
<dbReference type="RefSeq" id="WP_229717034.1">
    <property type="nucleotide sequence ID" value="NZ_BMIW01000016.1"/>
</dbReference>
<organism evidence="1 2">
    <name type="scientific">Paenibacillus aceti</name>
    <dbReference type="NCBI Taxonomy" id="1820010"/>
    <lineage>
        <taxon>Bacteria</taxon>
        <taxon>Bacillati</taxon>
        <taxon>Bacillota</taxon>
        <taxon>Bacilli</taxon>
        <taxon>Bacillales</taxon>
        <taxon>Paenibacillaceae</taxon>
        <taxon>Paenibacillus</taxon>
    </lineage>
</organism>
<sequence>MNSSSIILLASGNSLGAYIPAMHLHTYMQHRCVGTEVHVLENLYDEEIRRKIRLTKKAFHADFSVARMGHKLAKTVDTSLDEGAVQWLLESWKRDGATRFVVFTGFWLPILERYKSIAGSTLDIQLIRLDAWDTPSFKVHKQLYPDYDNFWFYEPSRLSPTSYIASDAVDPLPYGQRGGRILIHGGGWGIGTYARTISELRQLGFGLDVIVYDPAEVEEDDGVTRYFGTEASWDPWSRDAQGRHTFPPMLRYIREGGVLREFRLDDYSVYTELLRNCAAIISKPGGATLNDSLSYGVPFIMLEPFGDHELHNSTYWQSCGFGIGFAEWKAGGFSKLHLEEIYRRLLEQRSIINHYGEVYLCSRKQQLRSTL</sequence>
<reference evidence="2" key="1">
    <citation type="journal article" date="2019" name="Int. J. Syst. Evol. Microbiol.">
        <title>The Global Catalogue of Microorganisms (GCM) 10K type strain sequencing project: providing services to taxonomists for standard genome sequencing and annotation.</title>
        <authorList>
            <consortium name="The Broad Institute Genomics Platform"/>
            <consortium name="The Broad Institute Genome Sequencing Center for Infectious Disease"/>
            <person name="Wu L."/>
            <person name="Ma J."/>
        </authorList>
    </citation>
    <scope>NUCLEOTIDE SEQUENCE [LARGE SCALE GENOMIC DNA]</scope>
    <source>
        <strain evidence="2">CGMCC 1.15420</strain>
    </source>
</reference>
<dbReference type="Proteomes" id="UP000608420">
    <property type="component" value="Unassembled WGS sequence"/>
</dbReference>
<dbReference type="SUPFAM" id="SSF53756">
    <property type="entry name" value="UDP-Glycosyltransferase/glycogen phosphorylase"/>
    <property type="match status" value="1"/>
</dbReference>